<dbReference type="EMBL" id="CP001720">
    <property type="protein sequence ID" value="ACV64717.1"/>
    <property type="molecule type" value="Genomic_DNA"/>
</dbReference>
<evidence type="ECO:0000313" key="2">
    <source>
        <dbReference type="Proteomes" id="UP000002217"/>
    </source>
</evidence>
<name>C8VYJ6_DESAS</name>
<dbReference type="HOGENOM" id="CLU_3396157_0_0_9"/>
<sequence>MDPLIGVELAIYRLQSAEERLKAARLLLEPR</sequence>
<proteinExistence type="predicted"/>
<keyword evidence="2" id="KW-1185">Reference proteome</keyword>
<reference evidence="1 2" key="1">
    <citation type="journal article" date="2009" name="Stand. Genomic Sci.">
        <title>Complete genome sequence of Desulfotomaculum acetoxidans type strain (5575).</title>
        <authorList>
            <person name="Spring S."/>
            <person name="Lapidus A."/>
            <person name="Schroder M."/>
            <person name="Gleim D."/>
            <person name="Sims D."/>
            <person name="Meincke L."/>
            <person name="Glavina Del Rio T."/>
            <person name="Tice H."/>
            <person name="Copeland A."/>
            <person name="Cheng J.F."/>
            <person name="Lucas S."/>
            <person name="Chen F."/>
            <person name="Nolan M."/>
            <person name="Bruce D."/>
            <person name="Goodwin L."/>
            <person name="Pitluck S."/>
            <person name="Ivanova N."/>
            <person name="Mavromatis K."/>
            <person name="Mikhailova N."/>
            <person name="Pati A."/>
            <person name="Chen A."/>
            <person name="Palaniappan K."/>
            <person name="Land M."/>
            <person name="Hauser L."/>
            <person name="Chang Y.J."/>
            <person name="Jeffries C.D."/>
            <person name="Chain P."/>
            <person name="Saunders E."/>
            <person name="Brettin T."/>
            <person name="Detter J.C."/>
            <person name="Goker M."/>
            <person name="Bristow J."/>
            <person name="Eisen J.A."/>
            <person name="Markowitz V."/>
            <person name="Hugenholtz P."/>
            <person name="Kyrpides N.C."/>
            <person name="Klenk H.P."/>
            <person name="Han C."/>
        </authorList>
    </citation>
    <scope>NUCLEOTIDE SEQUENCE [LARGE SCALE GENOMIC DNA]</scope>
    <source>
        <strain evidence="2">ATCC 49208 / DSM 771 / VKM B-1644</strain>
    </source>
</reference>
<dbReference type="Proteomes" id="UP000002217">
    <property type="component" value="Chromosome"/>
</dbReference>
<dbReference type="KEGG" id="dae:Dtox_4034"/>
<dbReference type="AlphaFoldDB" id="C8VYJ6"/>
<accession>C8VYJ6</accession>
<gene>
    <name evidence="1" type="ordered locus">Dtox_4034</name>
</gene>
<protein>
    <submittedName>
        <fullName evidence="1">Uncharacterized protein</fullName>
    </submittedName>
</protein>
<organism evidence="1 2">
    <name type="scientific">Desulfofarcimen acetoxidans (strain ATCC 49208 / DSM 771 / KCTC 5769 / VKM B-1644 / 5575)</name>
    <name type="common">Desulfotomaculum acetoxidans</name>
    <dbReference type="NCBI Taxonomy" id="485916"/>
    <lineage>
        <taxon>Bacteria</taxon>
        <taxon>Bacillati</taxon>
        <taxon>Bacillota</taxon>
        <taxon>Clostridia</taxon>
        <taxon>Eubacteriales</taxon>
        <taxon>Peptococcaceae</taxon>
        <taxon>Desulfofarcimen</taxon>
    </lineage>
</organism>
<evidence type="ECO:0000313" key="1">
    <source>
        <dbReference type="EMBL" id="ACV64717.1"/>
    </source>
</evidence>